<evidence type="ECO:0000256" key="2">
    <source>
        <dbReference type="SAM" id="Phobius"/>
    </source>
</evidence>
<dbReference type="InterPro" id="IPR021109">
    <property type="entry name" value="Peptidase_aspartic_dom_sf"/>
</dbReference>
<feature type="transmembrane region" description="Helical" evidence="2">
    <location>
        <begin position="180"/>
        <end position="202"/>
    </location>
</feature>
<gene>
    <name evidence="3" type="ORF">OSB04_012334</name>
</gene>
<accession>A0AA38WMC3</accession>
<keyword evidence="2" id="KW-0472">Membrane</keyword>
<evidence type="ECO:0000313" key="4">
    <source>
        <dbReference type="Proteomes" id="UP001172457"/>
    </source>
</evidence>
<keyword evidence="4" id="KW-1185">Reference proteome</keyword>
<keyword evidence="2" id="KW-0812">Transmembrane</keyword>
<sequence>MNDELPLDLCYVISSLVKKHCSFNFCLNDLADEQVLDLRFFILDKGNRRESLSQLCRQASRCDNRQNSALRLRIGVRTIPRIAKLIERYLVEWTHPLFTDEYRVHVIISGTTHVGFSPTAEVVQRLHMWGFSPTAEVVRESALHMWFATTSEVDRWGKLVLASRIGTFQKLPEKQGLCELHLYLVVYMMMALVVIMIGWIFWWPRIMPSRRENPELARLVSEQVLASLPNIVSQVVAGLNANQGLDSIRNRECTYKSFRRSGWTINLDRRHGVCTPHQQVYGELAKVSKVVKKCTLNLVGKEFSIDLIPIKIGSFDIIVGMDWMSSHRATICCAEKIVLIPLPDGSVPNLESERKELIDQHCSTDSPTSPRSRTYHSHSSYYRPYRK</sequence>
<proteinExistence type="predicted"/>
<comment type="caution">
    <text evidence="3">The sequence shown here is derived from an EMBL/GenBank/DDBJ whole genome shotgun (WGS) entry which is preliminary data.</text>
</comment>
<dbReference type="Proteomes" id="UP001172457">
    <property type="component" value="Chromosome 3"/>
</dbReference>
<protein>
    <recommendedName>
        <fullName evidence="5">Reverse transcriptase domain-containing protein</fullName>
    </recommendedName>
</protein>
<evidence type="ECO:0000313" key="3">
    <source>
        <dbReference type="EMBL" id="KAJ9557720.1"/>
    </source>
</evidence>
<evidence type="ECO:0000256" key="1">
    <source>
        <dbReference type="SAM" id="MobiDB-lite"/>
    </source>
</evidence>
<dbReference type="Pfam" id="PF08284">
    <property type="entry name" value="RVP_2"/>
    <property type="match status" value="1"/>
</dbReference>
<feature type="compositionally biased region" description="Low complexity" evidence="1">
    <location>
        <begin position="363"/>
        <end position="387"/>
    </location>
</feature>
<evidence type="ECO:0008006" key="5">
    <source>
        <dbReference type="Google" id="ProtNLM"/>
    </source>
</evidence>
<name>A0AA38WMC3_9ASTR</name>
<organism evidence="3 4">
    <name type="scientific">Centaurea solstitialis</name>
    <name type="common">yellow star-thistle</name>
    <dbReference type="NCBI Taxonomy" id="347529"/>
    <lineage>
        <taxon>Eukaryota</taxon>
        <taxon>Viridiplantae</taxon>
        <taxon>Streptophyta</taxon>
        <taxon>Embryophyta</taxon>
        <taxon>Tracheophyta</taxon>
        <taxon>Spermatophyta</taxon>
        <taxon>Magnoliopsida</taxon>
        <taxon>eudicotyledons</taxon>
        <taxon>Gunneridae</taxon>
        <taxon>Pentapetalae</taxon>
        <taxon>asterids</taxon>
        <taxon>campanulids</taxon>
        <taxon>Asterales</taxon>
        <taxon>Asteraceae</taxon>
        <taxon>Carduoideae</taxon>
        <taxon>Cardueae</taxon>
        <taxon>Centaureinae</taxon>
        <taxon>Centaurea</taxon>
    </lineage>
</organism>
<feature type="region of interest" description="Disordered" evidence="1">
    <location>
        <begin position="358"/>
        <end position="387"/>
    </location>
</feature>
<dbReference type="EMBL" id="JARYMX010000003">
    <property type="protein sequence ID" value="KAJ9557720.1"/>
    <property type="molecule type" value="Genomic_DNA"/>
</dbReference>
<keyword evidence="2" id="KW-1133">Transmembrane helix</keyword>
<dbReference type="AlphaFoldDB" id="A0AA38WMC3"/>
<dbReference type="Gene3D" id="2.40.70.10">
    <property type="entry name" value="Acid Proteases"/>
    <property type="match status" value="1"/>
</dbReference>
<reference evidence="3" key="1">
    <citation type="submission" date="2023-03" db="EMBL/GenBank/DDBJ databases">
        <title>Chromosome-scale reference genome and RAD-based genetic map of yellow starthistle (Centaurea solstitialis) reveal putative structural variation and QTLs associated with invader traits.</title>
        <authorList>
            <person name="Reatini B."/>
            <person name="Cang F.A."/>
            <person name="Jiang Q."/>
            <person name="Mckibben M.T.W."/>
            <person name="Barker M.S."/>
            <person name="Rieseberg L.H."/>
            <person name="Dlugosch K.M."/>
        </authorList>
    </citation>
    <scope>NUCLEOTIDE SEQUENCE</scope>
    <source>
        <strain evidence="3">CAN-66</strain>
        <tissue evidence="3">Leaf</tissue>
    </source>
</reference>